<dbReference type="InterPro" id="IPR011032">
    <property type="entry name" value="GroES-like_sf"/>
</dbReference>
<dbReference type="Pfam" id="PF13602">
    <property type="entry name" value="ADH_zinc_N_2"/>
    <property type="match status" value="1"/>
</dbReference>
<accession>A0ABN2M8V3</accession>
<sequence>MSRAIKINEYGGPEVLTIVDVPEPAAGPGEVRVRVKVAGVQPFDIKTRRGDMAQRMPLTFPATLGNEYAGVVDQVGDGVTGLAVGDEVLGSASSVAYADYVVVPAADAVPKPAGLDLVTAGALVAAAQTSSGALLELGVGPDDTLLVHAAAGSVGSLAVQLAREAGATVIGTASPANHDYVRSLGAIPVAYGPGLVERVREVAPQGVTVALDAAGRDAILASAELVADRSRIGTIVDPATAASVGGRPVFTPRSPARLAMVASLAAKGVVTLPVRTFPFEEIVEAHRAVESGHGRGKVVLLL</sequence>
<dbReference type="Pfam" id="PF08240">
    <property type="entry name" value="ADH_N"/>
    <property type="match status" value="1"/>
</dbReference>
<reference evidence="4 5" key="1">
    <citation type="journal article" date="2019" name="Int. J. Syst. Evol. Microbiol.">
        <title>The Global Catalogue of Microorganisms (GCM) 10K type strain sequencing project: providing services to taxonomists for standard genome sequencing and annotation.</title>
        <authorList>
            <consortium name="The Broad Institute Genomics Platform"/>
            <consortium name="The Broad Institute Genome Sequencing Center for Infectious Disease"/>
            <person name="Wu L."/>
            <person name="Ma J."/>
        </authorList>
    </citation>
    <scope>NUCLEOTIDE SEQUENCE [LARGE SCALE GENOMIC DNA]</scope>
    <source>
        <strain evidence="4 5">JCM 13250</strain>
    </source>
</reference>
<feature type="domain" description="Enoyl reductase (ER)" evidence="3">
    <location>
        <begin position="11"/>
        <end position="300"/>
    </location>
</feature>
<keyword evidence="2" id="KW-0560">Oxidoreductase</keyword>
<dbReference type="SUPFAM" id="SSF51735">
    <property type="entry name" value="NAD(P)-binding Rossmann-fold domains"/>
    <property type="match status" value="1"/>
</dbReference>
<dbReference type="PANTHER" id="PTHR48106:SF13">
    <property type="entry name" value="QUINONE OXIDOREDUCTASE-RELATED"/>
    <property type="match status" value="1"/>
</dbReference>
<keyword evidence="1" id="KW-0521">NADP</keyword>
<dbReference type="CDD" id="cd05289">
    <property type="entry name" value="MDR_like_2"/>
    <property type="match status" value="1"/>
</dbReference>
<dbReference type="RefSeq" id="WP_344133831.1">
    <property type="nucleotide sequence ID" value="NZ_BAAALT010000123.1"/>
</dbReference>
<evidence type="ECO:0000256" key="1">
    <source>
        <dbReference type="ARBA" id="ARBA00022857"/>
    </source>
</evidence>
<comment type="caution">
    <text evidence="4">The sequence shown here is derived from an EMBL/GenBank/DDBJ whole genome shotgun (WGS) entry which is preliminary data.</text>
</comment>
<name>A0ABN2M8V3_9ACTN</name>
<evidence type="ECO:0000259" key="3">
    <source>
        <dbReference type="SMART" id="SM00829"/>
    </source>
</evidence>
<dbReference type="EMBL" id="BAAALT010000123">
    <property type="protein sequence ID" value="GAA1813587.1"/>
    <property type="molecule type" value="Genomic_DNA"/>
</dbReference>
<keyword evidence="5" id="KW-1185">Reference proteome</keyword>
<dbReference type="Gene3D" id="3.90.180.10">
    <property type="entry name" value="Medium-chain alcohol dehydrogenases, catalytic domain"/>
    <property type="match status" value="1"/>
</dbReference>
<dbReference type="PANTHER" id="PTHR48106">
    <property type="entry name" value="QUINONE OXIDOREDUCTASE PIG3-RELATED"/>
    <property type="match status" value="1"/>
</dbReference>
<organism evidence="4 5">
    <name type="scientific">Luedemannella flava</name>
    <dbReference type="NCBI Taxonomy" id="349316"/>
    <lineage>
        <taxon>Bacteria</taxon>
        <taxon>Bacillati</taxon>
        <taxon>Actinomycetota</taxon>
        <taxon>Actinomycetes</taxon>
        <taxon>Micromonosporales</taxon>
        <taxon>Micromonosporaceae</taxon>
        <taxon>Luedemannella</taxon>
    </lineage>
</organism>
<dbReference type="SUPFAM" id="SSF50129">
    <property type="entry name" value="GroES-like"/>
    <property type="match status" value="1"/>
</dbReference>
<evidence type="ECO:0000256" key="2">
    <source>
        <dbReference type="ARBA" id="ARBA00023002"/>
    </source>
</evidence>
<evidence type="ECO:0000313" key="5">
    <source>
        <dbReference type="Proteomes" id="UP001500218"/>
    </source>
</evidence>
<dbReference type="InterPro" id="IPR013154">
    <property type="entry name" value="ADH-like_N"/>
</dbReference>
<dbReference type="Proteomes" id="UP001500218">
    <property type="component" value="Unassembled WGS sequence"/>
</dbReference>
<dbReference type="SMART" id="SM00829">
    <property type="entry name" value="PKS_ER"/>
    <property type="match status" value="1"/>
</dbReference>
<gene>
    <name evidence="4" type="ORF">GCM10009682_38410</name>
</gene>
<protein>
    <submittedName>
        <fullName evidence="4">NADP-dependent oxidoreductase</fullName>
    </submittedName>
</protein>
<evidence type="ECO:0000313" key="4">
    <source>
        <dbReference type="EMBL" id="GAA1813587.1"/>
    </source>
</evidence>
<dbReference type="InterPro" id="IPR020843">
    <property type="entry name" value="ER"/>
</dbReference>
<proteinExistence type="predicted"/>
<dbReference type="Gene3D" id="3.40.50.720">
    <property type="entry name" value="NAD(P)-binding Rossmann-like Domain"/>
    <property type="match status" value="1"/>
</dbReference>
<dbReference type="InterPro" id="IPR036291">
    <property type="entry name" value="NAD(P)-bd_dom_sf"/>
</dbReference>